<dbReference type="GO" id="GO:0008168">
    <property type="term" value="F:methyltransferase activity"/>
    <property type="evidence" value="ECO:0007669"/>
    <property type="project" value="UniProtKB-KW"/>
</dbReference>
<evidence type="ECO:0000313" key="7">
    <source>
        <dbReference type="Proteomes" id="UP001481872"/>
    </source>
</evidence>
<comment type="function">
    <text evidence="5">Catalyzes the methylation of C-1 in cobalt-precorrin-5B to form cobalt-precorrin-6A.</text>
</comment>
<dbReference type="PANTHER" id="PTHR35863:SF1">
    <property type="entry name" value="COBALT-PRECORRIN-5B C(1)-METHYLTRANSFERASE"/>
    <property type="match status" value="1"/>
</dbReference>
<comment type="catalytic activity">
    <reaction evidence="5">
        <text>Co-precorrin-5B + S-adenosyl-L-methionine = Co-precorrin-6A + S-adenosyl-L-homocysteine</text>
        <dbReference type="Rhea" id="RHEA:26285"/>
        <dbReference type="ChEBI" id="CHEBI:57856"/>
        <dbReference type="ChEBI" id="CHEBI:59789"/>
        <dbReference type="ChEBI" id="CHEBI:60063"/>
        <dbReference type="ChEBI" id="CHEBI:60064"/>
        <dbReference type="EC" id="2.1.1.195"/>
    </reaction>
</comment>
<keyword evidence="7" id="KW-1185">Reference proteome</keyword>
<protein>
    <recommendedName>
        <fullName evidence="5">Cobalt-precorrin-5B C(1)-methyltransferase</fullName>
        <ecNumber evidence="5">2.1.1.195</ecNumber>
    </recommendedName>
    <alternativeName>
        <fullName evidence="5">Cobalt-precorrin-6A synthase</fullName>
    </alternativeName>
</protein>
<gene>
    <name evidence="5 6" type="primary">cbiD</name>
    <name evidence="6" type="ORF">AAA081_00840</name>
</gene>
<dbReference type="EMBL" id="JBBNPS010000001">
    <property type="protein sequence ID" value="MEQ3352853.1"/>
    <property type="molecule type" value="Genomic_DNA"/>
</dbReference>
<dbReference type="Gene3D" id="3.30.2110.10">
    <property type="entry name" value="CbiD-like"/>
    <property type="match status" value="1"/>
</dbReference>
<reference evidence="6 7" key="1">
    <citation type="submission" date="2024-04" db="EMBL/GenBank/DDBJ databases">
        <title>Human intestinal bacterial collection.</title>
        <authorList>
            <person name="Pauvert C."/>
            <person name="Hitch T.C.A."/>
            <person name="Clavel T."/>
        </authorList>
    </citation>
    <scope>NUCLEOTIDE SEQUENCE [LARGE SCALE GENOMIC DNA]</scope>
    <source>
        <strain evidence="6 7">CLA-SR-H026</strain>
    </source>
</reference>
<keyword evidence="4 5" id="KW-0949">S-adenosyl-L-methionine</keyword>
<keyword evidence="2 5" id="KW-0489">Methyltransferase</keyword>
<dbReference type="GO" id="GO:0032259">
    <property type="term" value="P:methylation"/>
    <property type="evidence" value="ECO:0007669"/>
    <property type="project" value="UniProtKB-KW"/>
</dbReference>
<dbReference type="InterPro" id="IPR002748">
    <property type="entry name" value="CbiD"/>
</dbReference>
<comment type="pathway">
    <text evidence="5">Cofactor biosynthesis; adenosylcobalamin biosynthesis; cob(II)yrinate a,c-diamide from sirohydrochlorin (anaerobic route): step 6/10.</text>
</comment>
<proteinExistence type="inferred from homology"/>
<dbReference type="PANTHER" id="PTHR35863">
    <property type="entry name" value="COBALT-PRECORRIN-5B C(1)-METHYLTRANSFERASE"/>
    <property type="match status" value="1"/>
</dbReference>
<dbReference type="PIRSF" id="PIRSF026782">
    <property type="entry name" value="CbiD"/>
    <property type="match status" value="1"/>
</dbReference>
<comment type="caution">
    <text evidence="6">The sequence shown here is derived from an EMBL/GenBank/DDBJ whole genome shotgun (WGS) entry which is preliminary data.</text>
</comment>
<sequence>MKRTTVVDGKHMRLGFTTGTCVVAAAKAAIEALEKRETIHLVEVKVPAGDVLSIDVYEQMRSESAATYSVIKDSGDDPDITNGMEIFVTITKTDTGDVVWERGVGVGTFTEDGLMGKAGELAVNPVPRREIEKLLKEHMDKGIAIKIDIPEGEELAKKTFNPRLGIVGGLSILGTSGLVVPMSKSAYVATIDLELKKLRKSGADAVILTPGNYGEERAGALGLHVPVVKVSNYFGDALCLARDLGFREITLMGHVGKMAKVSIGIYQTHSAVADGRMEAIAYYMAKAGAGVAEMDAVEEEKTADQAIKKAAALGYKNIMEAMERGIEKRVPLYLKTEDIKIRAMIYTM</sequence>
<name>A0ABV1J4K8_9FIRM</name>
<comment type="similarity">
    <text evidence="5">Belongs to the CbiD family.</text>
</comment>
<dbReference type="InterPro" id="IPR036074">
    <property type="entry name" value="CbiD_sf"/>
</dbReference>
<evidence type="ECO:0000256" key="4">
    <source>
        <dbReference type="ARBA" id="ARBA00022691"/>
    </source>
</evidence>
<dbReference type="Pfam" id="PF01888">
    <property type="entry name" value="CbiD"/>
    <property type="match status" value="1"/>
</dbReference>
<dbReference type="SUPFAM" id="SSF111342">
    <property type="entry name" value="CbiD-like"/>
    <property type="match status" value="1"/>
</dbReference>
<evidence type="ECO:0000256" key="2">
    <source>
        <dbReference type="ARBA" id="ARBA00022603"/>
    </source>
</evidence>
<dbReference type="NCBIfam" id="TIGR00312">
    <property type="entry name" value="cbiD"/>
    <property type="match status" value="1"/>
</dbReference>
<evidence type="ECO:0000256" key="5">
    <source>
        <dbReference type="HAMAP-Rule" id="MF_00787"/>
    </source>
</evidence>
<evidence type="ECO:0000313" key="6">
    <source>
        <dbReference type="EMBL" id="MEQ3352853.1"/>
    </source>
</evidence>
<evidence type="ECO:0000256" key="1">
    <source>
        <dbReference type="ARBA" id="ARBA00022573"/>
    </source>
</evidence>
<organism evidence="6 7">
    <name type="scientific">Aedoeadaptatus acetigenes</name>
    <dbReference type="NCBI Taxonomy" id="2981723"/>
    <lineage>
        <taxon>Bacteria</taxon>
        <taxon>Bacillati</taxon>
        <taxon>Bacillota</taxon>
        <taxon>Tissierellia</taxon>
        <taxon>Tissierellales</taxon>
        <taxon>Peptoniphilaceae</taxon>
        <taxon>Aedoeadaptatus</taxon>
    </lineage>
</organism>
<dbReference type="HAMAP" id="MF_00787">
    <property type="entry name" value="CbiD"/>
    <property type="match status" value="1"/>
</dbReference>
<accession>A0ABV1J4K8</accession>
<dbReference type="RefSeq" id="WP_148471590.1">
    <property type="nucleotide sequence ID" value="NZ_JAOQJD010000001.1"/>
</dbReference>
<evidence type="ECO:0000256" key="3">
    <source>
        <dbReference type="ARBA" id="ARBA00022679"/>
    </source>
</evidence>
<keyword evidence="3 5" id="KW-0808">Transferase</keyword>
<dbReference type="EC" id="2.1.1.195" evidence="5"/>
<keyword evidence="1 5" id="KW-0169">Cobalamin biosynthesis</keyword>
<dbReference type="Proteomes" id="UP001481872">
    <property type="component" value="Unassembled WGS sequence"/>
</dbReference>